<name>A0A8T1UR66_9STRA</name>
<comment type="caution">
    <text evidence="2">The sequence shown here is derived from an EMBL/GenBank/DDBJ whole genome shotgun (WGS) entry which is preliminary data.</text>
</comment>
<evidence type="ECO:0000313" key="3">
    <source>
        <dbReference type="Proteomes" id="UP000688947"/>
    </source>
</evidence>
<proteinExistence type="predicted"/>
<evidence type="ECO:0000313" key="2">
    <source>
        <dbReference type="EMBL" id="KAG6965810.1"/>
    </source>
</evidence>
<organism evidence="2 3">
    <name type="scientific">Phytophthora cactorum</name>
    <dbReference type="NCBI Taxonomy" id="29920"/>
    <lineage>
        <taxon>Eukaryota</taxon>
        <taxon>Sar</taxon>
        <taxon>Stramenopiles</taxon>
        <taxon>Oomycota</taxon>
        <taxon>Peronosporomycetes</taxon>
        <taxon>Peronosporales</taxon>
        <taxon>Peronosporaceae</taxon>
        <taxon>Phytophthora</taxon>
    </lineage>
</organism>
<evidence type="ECO:0000256" key="1">
    <source>
        <dbReference type="SAM" id="MobiDB-lite"/>
    </source>
</evidence>
<dbReference type="OrthoDB" id="127800at2759"/>
<dbReference type="Proteomes" id="UP000688947">
    <property type="component" value="Unassembled WGS sequence"/>
</dbReference>
<feature type="region of interest" description="Disordered" evidence="1">
    <location>
        <begin position="1"/>
        <end position="40"/>
    </location>
</feature>
<protein>
    <recommendedName>
        <fullName evidence="4">RxLR effector protein</fullName>
    </recommendedName>
</protein>
<evidence type="ECO:0008006" key="4">
    <source>
        <dbReference type="Google" id="ProtNLM"/>
    </source>
</evidence>
<reference evidence="2" key="1">
    <citation type="submission" date="2021-01" db="EMBL/GenBank/DDBJ databases">
        <title>Phytophthora aleatoria, a newly-described species from Pinus radiata is distinct from Phytophthora cactorum isolates based on comparative genomics.</title>
        <authorList>
            <person name="Mcdougal R."/>
            <person name="Panda P."/>
            <person name="Williams N."/>
            <person name="Studholme D.J."/>
        </authorList>
    </citation>
    <scope>NUCLEOTIDE SEQUENCE</scope>
    <source>
        <strain evidence="2">NZFS 3830</strain>
    </source>
</reference>
<accession>A0A8T1UR66</accession>
<sequence>MNYRNGNAKSKHSGKWLKKWRSASPDIETAREDPSTENRATGLQNALVNKWHDAKKTPEDLKNMLHGVPTSGEMIDRYVKLISLSGTTS</sequence>
<gene>
    <name evidence="2" type="ORF">JG687_00005220</name>
</gene>
<dbReference type="AlphaFoldDB" id="A0A8T1UR66"/>
<dbReference type="EMBL" id="JAENGZ010000193">
    <property type="protein sequence ID" value="KAG6965810.1"/>
    <property type="molecule type" value="Genomic_DNA"/>
</dbReference>
<feature type="compositionally biased region" description="Basic residues" evidence="1">
    <location>
        <begin position="9"/>
        <end position="21"/>
    </location>
</feature>